<keyword evidence="5 6" id="KW-0472">Membrane</keyword>
<keyword evidence="10" id="KW-1185">Reference proteome</keyword>
<evidence type="ECO:0000256" key="3">
    <source>
        <dbReference type="ARBA" id="ARBA00022692"/>
    </source>
</evidence>
<dbReference type="InterPro" id="IPR003838">
    <property type="entry name" value="ABC3_permease_C"/>
</dbReference>
<dbReference type="Proteomes" id="UP000093173">
    <property type="component" value="Unassembled WGS sequence"/>
</dbReference>
<feature type="transmembrane region" description="Helical" evidence="6">
    <location>
        <begin position="748"/>
        <end position="771"/>
    </location>
</feature>
<feature type="transmembrane region" description="Helical" evidence="6">
    <location>
        <begin position="783"/>
        <end position="805"/>
    </location>
</feature>
<evidence type="ECO:0000256" key="1">
    <source>
        <dbReference type="ARBA" id="ARBA00004651"/>
    </source>
</evidence>
<comment type="subcellular location">
    <subcellularLocation>
        <location evidence="1">Cell membrane</location>
        <topology evidence="1">Multi-pass membrane protein</topology>
    </subcellularLocation>
</comment>
<dbReference type="AlphaFoldDB" id="A0A1B9QV85"/>
<keyword evidence="2" id="KW-1003">Cell membrane</keyword>
<feature type="transmembrane region" description="Helical" evidence="6">
    <location>
        <begin position="693"/>
        <end position="718"/>
    </location>
</feature>
<reference evidence="10" key="1">
    <citation type="submission" date="2016-06" db="EMBL/GenBank/DDBJ databases">
        <authorList>
            <person name="Hehemann J.-H."/>
            <person name="Arevalo P."/>
            <person name="Datta M.S."/>
            <person name="Polz M.F."/>
        </authorList>
    </citation>
    <scope>NUCLEOTIDE SEQUENCE [LARGE SCALE GENOMIC DNA]</scope>
    <source>
        <strain evidence="10">9CSC122</strain>
    </source>
</reference>
<dbReference type="InterPro" id="IPR025857">
    <property type="entry name" value="MacB_PCD"/>
</dbReference>
<accession>A0A1B9QV85</accession>
<evidence type="ECO:0000256" key="2">
    <source>
        <dbReference type="ARBA" id="ARBA00022475"/>
    </source>
</evidence>
<feature type="transmembrane region" description="Helical" evidence="6">
    <location>
        <begin position="395"/>
        <end position="411"/>
    </location>
</feature>
<dbReference type="Pfam" id="PF02687">
    <property type="entry name" value="FtsX"/>
    <property type="match status" value="2"/>
</dbReference>
<evidence type="ECO:0000313" key="9">
    <source>
        <dbReference type="EMBL" id="OCH72818.1"/>
    </source>
</evidence>
<evidence type="ECO:0000256" key="5">
    <source>
        <dbReference type="ARBA" id="ARBA00023136"/>
    </source>
</evidence>
<feature type="transmembrane region" description="Helical" evidence="6">
    <location>
        <begin position="305"/>
        <end position="332"/>
    </location>
</feature>
<feature type="transmembrane region" description="Helical" evidence="6">
    <location>
        <begin position="417"/>
        <end position="441"/>
    </location>
</feature>
<protein>
    <submittedName>
        <fullName evidence="9">ABC transporter permease</fullName>
    </submittedName>
</protein>
<feature type="transmembrane region" description="Helical" evidence="6">
    <location>
        <begin position="352"/>
        <end position="375"/>
    </location>
</feature>
<keyword evidence="3 6" id="KW-0812">Transmembrane</keyword>
<dbReference type="InterPro" id="IPR038766">
    <property type="entry name" value="Membrane_comp_ABC_pdt"/>
</dbReference>
<proteinExistence type="predicted"/>
<evidence type="ECO:0000259" key="8">
    <source>
        <dbReference type="Pfam" id="PF12704"/>
    </source>
</evidence>
<organism evidence="9 10">
    <name type="scientific">Vibrio genomosp. F10</name>
    <dbReference type="NCBI Taxonomy" id="723171"/>
    <lineage>
        <taxon>Bacteria</taxon>
        <taxon>Pseudomonadati</taxon>
        <taxon>Pseudomonadota</taxon>
        <taxon>Gammaproteobacteria</taxon>
        <taxon>Vibrionales</taxon>
        <taxon>Vibrionaceae</taxon>
        <taxon>Vibrio</taxon>
    </lineage>
</organism>
<feature type="transmembrane region" description="Helical" evidence="6">
    <location>
        <begin position="30"/>
        <end position="51"/>
    </location>
</feature>
<dbReference type="PANTHER" id="PTHR30287:SF1">
    <property type="entry name" value="INNER MEMBRANE PROTEIN"/>
    <property type="match status" value="1"/>
</dbReference>
<comment type="caution">
    <text evidence="9">The sequence shown here is derived from an EMBL/GenBank/DDBJ whole genome shotgun (WGS) entry which is preliminary data.</text>
</comment>
<evidence type="ECO:0000256" key="4">
    <source>
        <dbReference type="ARBA" id="ARBA00022989"/>
    </source>
</evidence>
<sequence length="817" mass="91155">MIKMSTDDRGISKATWLVNWSLKEIRHGQLWPIALSLSLIIACVFALSALAERIEQVVVKQGKDALTSDLVFQSSNPLPQSLEDAILKAPIEVSRVTRFATMAFSATQMQLVTVKALESNYPLRGTMRLASDVQESQQVKKNELWLDKRLLTQLDVVIGDSLAIGDADFIVSGTIEEEPGLSFNPFQQMPTVLIHYSDIAQTGAIQIGSRVRYQLYINGNEPELEQLKNQVTLTASERWKDTNTASRTNDIFINTTQYLSLSVAIVILMAAATLVLTCQSYVASRRTTIAMLKSLGATKRWLTRWILLQIGILLLVSIALGFSAGVLLEYLLRLPLVDILPEQLPSYGLSPYLLSVATCVLIAVPALGIPLLNLFNISASQAMQPASKHIFKRRYYWLIAIPVLPLLSYYASNALVWMLFGGLVGIIVTLAIISLAITKLMTKLPLGATFKLALNRIHRTPVMTGLQYSALGLSLMLMATLWLVRTDLLQDWQKTLPANAANAFSLNISEQDRESYLEQLDQNKVERSQAFPIIRGRLTHINGVDAKEIEGAEEKSDALRRELNFTWGDTIPEYNPVLEGEWSEVGGVSVESEVAQDLGINIGDTLTFTISAQTIEAKVNSIRKVEWREMKPNFYFIFTSDLMADHMASYLISFRIDPEHDSLMQRLSREYPTVSFMDIREVGSKIEQLLRQFVWAITLLAGLGGLAGLLLIFTLLQLSLSQRQQELRLYRTLGATQKFIKRTIWAEYGLMALVAGIVASLGAELLVASILKFGFDLSATWHFMLWIALPLVAFCTLFVVVRSLVKTLLTPMSKEIN</sequence>
<feature type="transmembrane region" description="Helical" evidence="6">
    <location>
        <begin position="258"/>
        <end position="284"/>
    </location>
</feature>
<dbReference type="GO" id="GO:0005886">
    <property type="term" value="C:plasma membrane"/>
    <property type="evidence" value="ECO:0007669"/>
    <property type="project" value="UniProtKB-SubCell"/>
</dbReference>
<evidence type="ECO:0000256" key="6">
    <source>
        <dbReference type="SAM" id="Phobius"/>
    </source>
</evidence>
<evidence type="ECO:0000259" key="7">
    <source>
        <dbReference type="Pfam" id="PF02687"/>
    </source>
</evidence>
<name>A0A1B9QV85_9VIBR</name>
<feature type="domain" description="MacB-like periplasmic core" evidence="8">
    <location>
        <begin position="35"/>
        <end position="230"/>
    </location>
</feature>
<feature type="domain" description="ABC3 transporter permease C-terminal" evidence="7">
    <location>
        <begin position="263"/>
        <end position="378"/>
    </location>
</feature>
<dbReference type="EMBL" id="MAJZ01000873">
    <property type="protein sequence ID" value="OCH72818.1"/>
    <property type="molecule type" value="Genomic_DNA"/>
</dbReference>
<dbReference type="PANTHER" id="PTHR30287">
    <property type="entry name" value="MEMBRANE COMPONENT OF PREDICTED ABC SUPERFAMILY METABOLITE UPTAKE TRANSPORTER"/>
    <property type="match status" value="1"/>
</dbReference>
<feature type="transmembrane region" description="Helical" evidence="6">
    <location>
        <begin position="462"/>
        <end position="484"/>
    </location>
</feature>
<feature type="domain" description="ABC3 transporter permease C-terminal" evidence="7">
    <location>
        <begin position="700"/>
        <end position="800"/>
    </location>
</feature>
<keyword evidence="4 6" id="KW-1133">Transmembrane helix</keyword>
<dbReference type="RefSeq" id="WP_065577341.1">
    <property type="nucleotide sequence ID" value="NZ_JBNGCH010000873.1"/>
</dbReference>
<evidence type="ECO:0000313" key="10">
    <source>
        <dbReference type="Proteomes" id="UP000093173"/>
    </source>
</evidence>
<gene>
    <name evidence="9" type="ORF">A6E14_03170</name>
</gene>
<dbReference type="Pfam" id="PF12704">
    <property type="entry name" value="MacB_PCD"/>
    <property type="match status" value="1"/>
</dbReference>